<keyword evidence="1" id="KW-0732">Signal</keyword>
<proteinExistence type="predicted"/>
<dbReference type="RefSeq" id="XP_018699790.1">
    <property type="nucleotide sequence ID" value="XM_018853046.1"/>
</dbReference>
<comment type="caution">
    <text evidence="2">The sequence shown here is derived from an EMBL/GenBank/DDBJ whole genome shotgun (WGS) entry which is preliminary data.</text>
</comment>
<dbReference type="Proteomes" id="UP000076744">
    <property type="component" value="Unassembled WGS sequence"/>
</dbReference>
<keyword evidence="3" id="KW-1185">Reference proteome</keyword>
<gene>
    <name evidence="2" type="ORF">ISF_09444</name>
</gene>
<dbReference type="GeneID" id="30025736"/>
<dbReference type="EMBL" id="AZHB01000049">
    <property type="protein sequence ID" value="OAA49232.1"/>
    <property type="molecule type" value="Genomic_DNA"/>
</dbReference>
<name>A0A167IMH0_CORFA</name>
<accession>A0A167IMH0</accession>
<feature type="chain" id="PRO_5007888282" evidence="1">
    <location>
        <begin position="20"/>
        <end position="133"/>
    </location>
</feature>
<sequence>MHISNAIALIVGSLSLVAAADDNVRVGRTALPQLTSTDTKQGILYTEENGGGISFKIRSSNCIRLRKPLTGAVRSISVTLFQECTLYYDRQCDSGVKHVDFYNDENKIQDPAVEAVRCADVDANCAAARDQEL</sequence>
<dbReference type="AlphaFoldDB" id="A0A167IMH0"/>
<feature type="signal peptide" evidence="1">
    <location>
        <begin position="1"/>
        <end position="19"/>
    </location>
</feature>
<reference evidence="2 3" key="1">
    <citation type="journal article" date="2016" name="Genome Biol. Evol.">
        <title>Divergent and convergent evolution of fungal pathogenicity.</title>
        <authorList>
            <person name="Shang Y."/>
            <person name="Xiao G."/>
            <person name="Zheng P."/>
            <person name="Cen K."/>
            <person name="Zhan S."/>
            <person name="Wang C."/>
        </authorList>
    </citation>
    <scope>NUCLEOTIDE SEQUENCE [LARGE SCALE GENOMIC DNA]</scope>
    <source>
        <strain evidence="2 3">ARSEF 2679</strain>
    </source>
</reference>
<evidence type="ECO:0000313" key="2">
    <source>
        <dbReference type="EMBL" id="OAA49232.1"/>
    </source>
</evidence>
<evidence type="ECO:0000256" key="1">
    <source>
        <dbReference type="SAM" id="SignalP"/>
    </source>
</evidence>
<dbReference type="OrthoDB" id="4867227at2759"/>
<evidence type="ECO:0000313" key="3">
    <source>
        <dbReference type="Proteomes" id="UP000076744"/>
    </source>
</evidence>
<protein>
    <submittedName>
        <fullName evidence="2">Uncharacterized protein</fullName>
    </submittedName>
</protein>
<organism evidence="2 3">
    <name type="scientific">Cordyceps fumosorosea (strain ARSEF 2679)</name>
    <name type="common">Isaria fumosorosea</name>
    <dbReference type="NCBI Taxonomy" id="1081104"/>
    <lineage>
        <taxon>Eukaryota</taxon>
        <taxon>Fungi</taxon>
        <taxon>Dikarya</taxon>
        <taxon>Ascomycota</taxon>
        <taxon>Pezizomycotina</taxon>
        <taxon>Sordariomycetes</taxon>
        <taxon>Hypocreomycetidae</taxon>
        <taxon>Hypocreales</taxon>
        <taxon>Cordycipitaceae</taxon>
        <taxon>Cordyceps</taxon>
    </lineage>
</organism>